<evidence type="ECO:0000256" key="17">
    <source>
        <dbReference type="SAM" id="MobiDB-lite"/>
    </source>
</evidence>
<dbReference type="InterPro" id="IPR000719">
    <property type="entry name" value="Prot_kinase_dom"/>
</dbReference>
<accession>A0A0C3KTT5</accession>
<keyword evidence="12 16" id="KW-0067">ATP-binding</keyword>
<gene>
    <name evidence="19" type="ORF">M404DRAFT_993924</name>
</gene>
<comment type="similarity">
    <text evidence="3">Belongs to the protein kinase superfamily. STE Ser/Thr protein kinase family. STE20 subfamily.</text>
</comment>
<evidence type="ECO:0000256" key="11">
    <source>
        <dbReference type="ARBA" id="ARBA00022777"/>
    </source>
</evidence>
<keyword evidence="13" id="KW-0460">Magnesium</keyword>
<dbReference type="CDD" id="cd06609">
    <property type="entry name" value="STKc_MST3_like"/>
    <property type="match status" value="1"/>
</dbReference>
<comment type="cofactor">
    <cofactor evidence="1">
        <name>Mg(2+)</name>
        <dbReference type="ChEBI" id="CHEBI:18420"/>
    </cofactor>
</comment>
<comment type="catalytic activity">
    <reaction evidence="15">
        <text>L-seryl-[protein] + ATP = O-phospho-L-seryl-[protein] + ADP + H(+)</text>
        <dbReference type="Rhea" id="RHEA:17989"/>
        <dbReference type="Rhea" id="RHEA-COMP:9863"/>
        <dbReference type="Rhea" id="RHEA-COMP:11604"/>
        <dbReference type="ChEBI" id="CHEBI:15378"/>
        <dbReference type="ChEBI" id="CHEBI:29999"/>
        <dbReference type="ChEBI" id="CHEBI:30616"/>
        <dbReference type="ChEBI" id="CHEBI:83421"/>
        <dbReference type="ChEBI" id="CHEBI:456216"/>
        <dbReference type="EC" id="2.7.11.1"/>
    </reaction>
</comment>
<dbReference type="EC" id="2.7.11.1" evidence="4"/>
<evidence type="ECO:0000256" key="6">
    <source>
        <dbReference type="ARBA" id="ARBA00022527"/>
    </source>
</evidence>
<dbReference type="SMART" id="SM00220">
    <property type="entry name" value="S_TKc"/>
    <property type="match status" value="1"/>
</dbReference>
<feature type="binding site" evidence="16">
    <location>
        <position position="63"/>
    </location>
    <ligand>
        <name>ATP</name>
        <dbReference type="ChEBI" id="CHEBI:30616"/>
    </ligand>
</feature>
<evidence type="ECO:0000256" key="5">
    <source>
        <dbReference type="ARBA" id="ARBA00022490"/>
    </source>
</evidence>
<feature type="region of interest" description="Disordered" evidence="17">
    <location>
        <begin position="427"/>
        <end position="452"/>
    </location>
</feature>
<dbReference type="InterPro" id="IPR017441">
    <property type="entry name" value="Protein_kinase_ATP_BS"/>
</dbReference>
<keyword evidence="11" id="KW-0418">Kinase</keyword>
<evidence type="ECO:0000259" key="18">
    <source>
        <dbReference type="PROSITE" id="PS50011"/>
    </source>
</evidence>
<dbReference type="GO" id="GO:0004674">
    <property type="term" value="F:protein serine/threonine kinase activity"/>
    <property type="evidence" value="ECO:0007669"/>
    <property type="project" value="UniProtKB-KW"/>
</dbReference>
<keyword evidence="5" id="KW-0963">Cytoplasm</keyword>
<comment type="subcellular location">
    <subcellularLocation>
        <location evidence="2">Cytoplasm</location>
    </subcellularLocation>
</comment>
<evidence type="ECO:0000256" key="15">
    <source>
        <dbReference type="ARBA" id="ARBA00048679"/>
    </source>
</evidence>
<feature type="domain" description="Protein kinase" evidence="18">
    <location>
        <begin position="34"/>
        <end position="282"/>
    </location>
</feature>
<dbReference type="Proteomes" id="UP000054217">
    <property type="component" value="Unassembled WGS sequence"/>
</dbReference>
<protein>
    <recommendedName>
        <fullName evidence="4">non-specific serine/threonine protein kinase</fullName>
        <ecNumber evidence="4">2.7.11.1</ecNumber>
    </recommendedName>
</protein>
<reference evidence="20" key="2">
    <citation type="submission" date="2015-01" db="EMBL/GenBank/DDBJ databases">
        <title>Evolutionary Origins and Diversification of the Mycorrhizal Mutualists.</title>
        <authorList>
            <consortium name="DOE Joint Genome Institute"/>
            <consortium name="Mycorrhizal Genomics Consortium"/>
            <person name="Kohler A."/>
            <person name="Kuo A."/>
            <person name="Nagy L.G."/>
            <person name="Floudas D."/>
            <person name="Copeland A."/>
            <person name="Barry K.W."/>
            <person name="Cichocki N."/>
            <person name="Veneault-Fourrey C."/>
            <person name="LaButti K."/>
            <person name="Lindquist E.A."/>
            <person name="Lipzen A."/>
            <person name="Lundell T."/>
            <person name="Morin E."/>
            <person name="Murat C."/>
            <person name="Riley R."/>
            <person name="Ohm R."/>
            <person name="Sun H."/>
            <person name="Tunlid A."/>
            <person name="Henrissat B."/>
            <person name="Grigoriev I.V."/>
            <person name="Hibbett D.S."/>
            <person name="Martin F."/>
        </authorList>
    </citation>
    <scope>NUCLEOTIDE SEQUENCE [LARGE SCALE GENOMIC DNA]</scope>
    <source>
        <strain evidence="20">Marx 270</strain>
    </source>
</reference>
<dbReference type="InParanoid" id="A0A0C3KTT5"/>
<keyword evidence="6" id="KW-0723">Serine/threonine-protein kinase</keyword>
<evidence type="ECO:0000256" key="3">
    <source>
        <dbReference type="ARBA" id="ARBA00008874"/>
    </source>
</evidence>
<dbReference type="InterPro" id="IPR050629">
    <property type="entry name" value="STE20/SPS1-PAK"/>
</dbReference>
<evidence type="ECO:0000256" key="7">
    <source>
        <dbReference type="ARBA" id="ARBA00022553"/>
    </source>
</evidence>
<proteinExistence type="inferred from homology"/>
<keyword evidence="9" id="KW-0479">Metal-binding</keyword>
<keyword evidence="10 16" id="KW-0547">Nucleotide-binding</keyword>
<feature type="region of interest" description="Disordered" evidence="17">
    <location>
        <begin position="502"/>
        <end position="534"/>
    </location>
</feature>
<dbReference type="STRING" id="870435.A0A0C3KTT5"/>
<evidence type="ECO:0000256" key="16">
    <source>
        <dbReference type="PROSITE-ProRule" id="PRU10141"/>
    </source>
</evidence>
<keyword evidence="7" id="KW-0597">Phosphoprotein</keyword>
<evidence type="ECO:0000256" key="2">
    <source>
        <dbReference type="ARBA" id="ARBA00004496"/>
    </source>
</evidence>
<sequence>MTSSPPVSPRLSPDGGGAAGDPYPVSSNDPATQYTMLEKLGTGSFGVVYKAMHNETKQIVAIKQIDLEDSDDDILEIQQEIASLAQCDSEYVTRYYGSFVVAYKLWIVMEYLAGGSCLDLLKAGPFSEAHIAVICRELLHGLDYLHSEGTIHRDIKAANVLLSATGKVKLADFGVAAQLTSTLRHTFVGTPFWMAPEVIRQAGYDAKADMWSLGITAIEMAKGEPPLAEYHPMRVLFLIPKAKPPVLDGNFSPAFKEFVSLCLTKDPAKRPTARELLQHRFIKGAKKTSYLTELIERYQEYRAQSPPKAQVYPPTVCGTINWENNDTIRSDWNFDTIKSTSVMGTFRSAAKDLVPEIEIDDLTVDDQSVYEEDQESFDTGGAVKGSTIIDPNSVRINSRATHSTVRINVVPQDGDTSAESADLVTSLQDSQTEPLGAPPAYSGSVRSPRRSSYAARHKMTGAGTVMREADLGTGLDTIRPIKKVDTTSSLKLSAEYVGSIRSKDDIPLSPTSPTSPSKDRVPPKRRPGESEKAGRAMINDVVLPVLQNAICDDMDAREIESLSMITRGFTDLRDINPALSYSVILDILSGINENPVVRQHVQTARGLFPHKRIIRKSEMTAKGLVVTEVQEDVSGLPVDSSASAPGRTDDTTQIRKSPIAELLYMRWLEGLRIKWPSILSS</sequence>
<evidence type="ECO:0000256" key="4">
    <source>
        <dbReference type="ARBA" id="ARBA00012513"/>
    </source>
</evidence>
<feature type="compositionally biased region" description="Basic and acidic residues" evidence="17">
    <location>
        <begin position="517"/>
        <end position="534"/>
    </location>
</feature>
<dbReference type="FunCoup" id="A0A0C3KTT5">
    <property type="interactions" value="425"/>
</dbReference>
<evidence type="ECO:0000256" key="12">
    <source>
        <dbReference type="ARBA" id="ARBA00022840"/>
    </source>
</evidence>
<dbReference type="PROSITE" id="PS50011">
    <property type="entry name" value="PROTEIN_KINASE_DOM"/>
    <property type="match status" value="1"/>
</dbReference>
<dbReference type="InterPro" id="IPR011009">
    <property type="entry name" value="Kinase-like_dom_sf"/>
</dbReference>
<evidence type="ECO:0000256" key="14">
    <source>
        <dbReference type="ARBA" id="ARBA00047899"/>
    </source>
</evidence>
<evidence type="ECO:0000256" key="8">
    <source>
        <dbReference type="ARBA" id="ARBA00022679"/>
    </source>
</evidence>
<keyword evidence="20" id="KW-1185">Reference proteome</keyword>
<reference evidence="19 20" key="1">
    <citation type="submission" date="2014-04" db="EMBL/GenBank/DDBJ databases">
        <authorList>
            <consortium name="DOE Joint Genome Institute"/>
            <person name="Kuo A."/>
            <person name="Kohler A."/>
            <person name="Costa M.D."/>
            <person name="Nagy L.G."/>
            <person name="Floudas D."/>
            <person name="Copeland A."/>
            <person name="Barry K.W."/>
            <person name="Cichocki N."/>
            <person name="Veneault-Fourrey C."/>
            <person name="LaButti K."/>
            <person name="Lindquist E.A."/>
            <person name="Lipzen A."/>
            <person name="Lundell T."/>
            <person name="Morin E."/>
            <person name="Murat C."/>
            <person name="Sun H."/>
            <person name="Tunlid A."/>
            <person name="Henrissat B."/>
            <person name="Grigoriev I.V."/>
            <person name="Hibbett D.S."/>
            <person name="Martin F."/>
            <person name="Nordberg H.P."/>
            <person name="Cantor M.N."/>
            <person name="Hua S.X."/>
        </authorList>
    </citation>
    <scope>NUCLEOTIDE SEQUENCE [LARGE SCALE GENOMIC DNA]</scope>
    <source>
        <strain evidence="19 20">Marx 270</strain>
    </source>
</reference>
<dbReference type="PROSITE" id="PS00107">
    <property type="entry name" value="PROTEIN_KINASE_ATP"/>
    <property type="match status" value="1"/>
</dbReference>
<comment type="catalytic activity">
    <reaction evidence="14">
        <text>L-threonyl-[protein] + ATP = O-phospho-L-threonyl-[protein] + ADP + H(+)</text>
        <dbReference type="Rhea" id="RHEA:46608"/>
        <dbReference type="Rhea" id="RHEA-COMP:11060"/>
        <dbReference type="Rhea" id="RHEA-COMP:11605"/>
        <dbReference type="ChEBI" id="CHEBI:15378"/>
        <dbReference type="ChEBI" id="CHEBI:30013"/>
        <dbReference type="ChEBI" id="CHEBI:30616"/>
        <dbReference type="ChEBI" id="CHEBI:61977"/>
        <dbReference type="ChEBI" id="CHEBI:456216"/>
        <dbReference type="EC" id="2.7.11.1"/>
    </reaction>
</comment>
<evidence type="ECO:0000256" key="9">
    <source>
        <dbReference type="ARBA" id="ARBA00022723"/>
    </source>
</evidence>
<dbReference type="Pfam" id="PF00069">
    <property type="entry name" value="Pkinase"/>
    <property type="match status" value="1"/>
</dbReference>
<dbReference type="AlphaFoldDB" id="A0A0C3KTT5"/>
<evidence type="ECO:0000313" key="20">
    <source>
        <dbReference type="Proteomes" id="UP000054217"/>
    </source>
</evidence>
<dbReference type="EMBL" id="KN831947">
    <property type="protein sequence ID" value="KIO12957.1"/>
    <property type="molecule type" value="Genomic_DNA"/>
</dbReference>
<dbReference type="Gene3D" id="3.30.200.20">
    <property type="entry name" value="Phosphorylase Kinase, domain 1"/>
    <property type="match status" value="1"/>
</dbReference>
<evidence type="ECO:0000256" key="13">
    <source>
        <dbReference type="ARBA" id="ARBA00022842"/>
    </source>
</evidence>
<organism evidence="19 20">
    <name type="scientific">Pisolithus tinctorius Marx 270</name>
    <dbReference type="NCBI Taxonomy" id="870435"/>
    <lineage>
        <taxon>Eukaryota</taxon>
        <taxon>Fungi</taxon>
        <taxon>Dikarya</taxon>
        <taxon>Basidiomycota</taxon>
        <taxon>Agaricomycotina</taxon>
        <taxon>Agaricomycetes</taxon>
        <taxon>Agaricomycetidae</taxon>
        <taxon>Boletales</taxon>
        <taxon>Sclerodermatineae</taxon>
        <taxon>Pisolithaceae</taxon>
        <taxon>Pisolithus</taxon>
    </lineage>
</organism>
<dbReference type="PANTHER" id="PTHR48012:SF27">
    <property type="entry name" value="SERINE_THREONINE-PROTEIN KINASE SID1"/>
    <property type="match status" value="1"/>
</dbReference>
<dbReference type="SUPFAM" id="SSF56112">
    <property type="entry name" value="Protein kinase-like (PK-like)"/>
    <property type="match status" value="1"/>
</dbReference>
<dbReference type="PANTHER" id="PTHR48012">
    <property type="entry name" value="STERILE20-LIKE KINASE, ISOFORM B-RELATED"/>
    <property type="match status" value="1"/>
</dbReference>
<dbReference type="FunFam" id="1.10.510.10:FF:000411">
    <property type="entry name" value="Probable Ste20-like kinase Don3"/>
    <property type="match status" value="1"/>
</dbReference>
<dbReference type="GO" id="GO:0046872">
    <property type="term" value="F:metal ion binding"/>
    <property type="evidence" value="ECO:0007669"/>
    <property type="project" value="UniProtKB-KW"/>
</dbReference>
<dbReference type="Gene3D" id="1.10.510.10">
    <property type="entry name" value="Transferase(Phosphotransferase) domain 1"/>
    <property type="match status" value="1"/>
</dbReference>
<evidence type="ECO:0000313" key="19">
    <source>
        <dbReference type="EMBL" id="KIO12957.1"/>
    </source>
</evidence>
<evidence type="ECO:0000256" key="1">
    <source>
        <dbReference type="ARBA" id="ARBA00001946"/>
    </source>
</evidence>
<feature type="compositionally biased region" description="Low complexity" evidence="17">
    <location>
        <begin position="507"/>
        <end position="516"/>
    </location>
</feature>
<evidence type="ECO:0000256" key="10">
    <source>
        <dbReference type="ARBA" id="ARBA00022741"/>
    </source>
</evidence>
<name>A0A0C3KTT5_PISTI</name>
<dbReference type="GO" id="GO:0005737">
    <property type="term" value="C:cytoplasm"/>
    <property type="evidence" value="ECO:0007669"/>
    <property type="project" value="UniProtKB-SubCell"/>
</dbReference>
<keyword evidence="8" id="KW-0808">Transferase</keyword>
<feature type="region of interest" description="Disordered" evidence="17">
    <location>
        <begin position="1"/>
        <end position="27"/>
    </location>
</feature>
<dbReference type="OrthoDB" id="248923at2759"/>
<dbReference type="HOGENOM" id="CLU_000288_2_7_1"/>
<dbReference type="GO" id="GO:0005524">
    <property type="term" value="F:ATP binding"/>
    <property type="evidence" value="ECO:0007669"/>
    <property type="project" value="UniProtKB-UniRule"/>
</dbReference>